<name>A0ABX7BGT6_9PROT</name>
<keyword evidence="8" id="KW-1185">Reference proteome</keyword>
<dbReference type="CDD" id="cd07377">
    <property type="entry name" value="WHTH_GntR"/>
    <property type="match status" value="1"/>
</dbReference>
<comment type="similarity">
    <text evidence="1">In the C-terminal section; belongs to the class-I pyridoxal-phosphate-dependent aminotransferase family.</text>
</comment>
<dbReference type="SUPFAM" id="SSF46785">
    <property type="entry name" value="Winged helix' DNA-binding domain"/>
    <property type="match status" value="1"/>
</dbReference>
<dbReference type="InterPro" id="IPR000524">
    <property type="entry name" value="Tscrpt_reg_HTH_GntR"/>
</dbReference>
<dbReference type="InterPro" id="IPR051446">
    <property type="entry name" value="HTH_trans_reg/aminotransferase"/>
</dbReference>
<keyword evidence="4" id="KW-0238">DNA-binding</keyword>
<dbReference type="InterPro" id="IPR036390">
    <property type="entry name" value="WH_DNA-bd_sf"/>
</dbReference>
<accession>A0ABX7BGT6</accession>
<dbReference type="Proteomes" id="UP000595197">
    <property type="component" value="Plasmid pTT6-2"/>
</dbReference>
<keyword evidence="5" id="KW-0804">Transcription</keyword>
<dbReference type="InterPro" id="IPR004839">
    <property type="entry name" value="Aminotransferase_I/II_large"/>
</dbReference>
<dbReference type="Pfam" id="PF00392">
    <property type="entry name" value="GntR"/>
    <property type="match status" value="1"/>
</dbReference>
<dbReference type="CDD" id="cd00609">
    <property type="entry name" value="AAT_like"/>
    <property type="match status" value="1"/>
</dbReference>
<dbReference type="InterPro" id="IPR036388">
    <property type="entry name" value="WH-like_DNA-bd_sf"/>
</dbReference>
<dbReference type="InterPro" id="IPR015421">
    <property type="entry name" value="PyrdxlP-dep_Trfase_major"/>
</dbReference>
<dbReference type="EMBL" id="CP067422">
    <property type="protein sequence ID" value="QQP93595.1"/>
    <property type="molecule type" value="Genomic_DNA"/>
</dbReference>
<proteinExistence type="inferred from homology"/>
<keyword evidence="3" id="KW-0805">Transcription regulation</keyword>
<keyword evidence="7" id="KW-0808">Transferase</keyword>
<evidence type="ECO:0000256" key="1">
    <source>
        <dbReference type="ARBA" id="ARBA00005384"/>
    </source>
</evidence>
<dbReference type="SUPFAM" id="SSF53383">
    <property type="entry name" value="PLP-dependent transferases"/>
    <property type="match status" value="1"/>
</dbReference>
<dbReference type="GO" id="GO:0008483">
    <property type="term" value="F:transaminase activity"/>
    <property type="evidence" value="ECO:0007669"/>
    <property type="project" value="UniProtKB-KW"/>
</dbReference>
<evidence type="ECO:0000256" key="4">
    <source>
        <dbReference type="ARBA" id="ARBA00023125"/>
    </source>
</evidence>
<dbReference type="RefSeq" id="WP_201083282.1">
    <property type="nucleotide sequence ID" value="NZ_CP067422.1"/>
</dbReference>
<keyword evidence="7" id="KW-0032">Aminotransferase</keyword>
<evidence type="ECO:0000313" key="8">
    <source>
        <dbReference type="Proteomes" id="UP000595197"/>
    </source>
</evidence>
<geneLocation type="plasmid" evidence="7 8">
    <name>pTT6-2</name>
</geneLocation>
<evidence type="ECO:0000256" key="3">
    <source>
        <dbReference type="ARBA" id="ARBA00023015"/>
    </source>
</evidence>
<dbReference type="PROSITE" id="PS50949">
    <property type="entry name" value="HTH_GNTR"/>
    <property type="match status" value="1"/>
</dbReference>
<dbReference type="Pfam" id="PF00155">
    <property type="entry name" value="Aminotran_1_2"/>
    <property type="match status" value="1"/>
</dbReference>
<reference evidence="7" key="1">
    <citation type="submission" date="2021-02" db="EMBL/GenBank/DDBJ databases">
        <title>Skermanella TT6 skin isolate.</title>
        <authorList>
            <person name="Lee K."/>
            <person name="Ganzorig M."/>
        </authorList>
    </citation>
    <scope>NUCLEOTIDE SEQUENCE</scope>
    <source>
        <strain evidence="7">TT6</strain>
    </source>
</reference>
<dbReference type="PANTHER" id="PTHR46577:SF1">
    <property type="entry name" value="HTH-TYPE TRANSCRIPTIONAL REGULATORY PROTEIN GABR"/>
    <property type="match status" value="1"/>
</dbReference>
<keyword evidence="2" id="KW-0663">Pyridoxal phosphate</keyword>
<organism evidence="7 8">
    <name type="scientific">Skermanella cutis</name>
    <dbReference type="NCBI Taxonomy" id="2775420"/>
    <lineage>
        <taxon>Bacteria</taxon>
        <taxon>Pseudomonadati</taxon>
        <taxon>Pseudomonadota</taxon>
        <taxon>Alphaproteobacteria</taxon>
        <taxon>Rhodospirillales</taxon>
        <taxon>Azospirillaceae</taxon>
        <taxon>Skermanella</taxon>
    </lineage>
</organism>
<evidence type="ECO:0000256" key="2">
    <source>
        <dbReference type="ARBA" id="ARBA00022898"/>
    </source>
</evidence>
<protein>
    <submittedName>
        <fullName evidence="7">PLP-dependent aminotransferase family protein</fullName>
    </submittedName>
</protein>
<sequence>MTEWLPVLTPGRHGGARRQTKHRVLTEAIIADIDAGRLTRGQQLPAHRELALRLGLSARTVSASYKEVERRGYLRSEAGRGTFVKGRIAEGGGCRLDMRPSGSFDLSVVRAVFTERHDAASRTLLAAMSQADNTPWMQPCRPVAGLETHRAVGSAWLAGLGLPDVAPDRILITNGTTHGIFLALATVVRSDDLVVTEALTDHGVIGLSNVLGFTLCGLPTDREGILPEAFEEACRTAKVKALVCTPTFTNPTGALMGAARRRRLAEVARANNVYIIEDEVYRPLIEDDLPSVSSFAPELGFFCTSFTKSVMTGLRTGYLVVPPHFAIRTASVLRVTCWSAVPAVAEMAARWVEDGIADQLLEVQRSEIRRRQELVGAILGAHVVGGHPLALSAWLRVPGYWTEEGLVRALRERGVAATSSEPFVVEAGEPPNALRICIGGTLTLEALREALEIIAGTFAQYPGINDACFIA</sequence>
<keyword evidence="7" id="KW-0614">Plasmid</keyword>
<evidence type="ECO:0000313" key="7">
    <source>
        <dbReference type="EMBL" id="QQP93595.1"/>
    </source>
</evidence>
<evidence type="ECO:0000259" key="6">
    <source>
        <dbReference type="PROSITE" id="PS50949"/>
    </source>
</evidence>
<gene>
    <name evidence="7" type="ORF">IGS68_31725</name>
</gene>
<dbReference type="SMART" id="SM00345">
    <property type="entry name" value="HTH_GNTR"/>
    <property type="match status" value="1"/>
</dbReference>
<evidence type="ECO:0000256" key="5">
    <source>
        <dbReference type="ARBA" id="ARBA00023163"/>
    </source>
</evidence>
<feature type="domain" description="HTH gntR-type" evidence="6">
    <location>
        <begin position="19"/>
        <end position="87"/>
    </location>
</feature>
<dbReference type="Gene3D" id="3.40.640.10">
    <property type="entry name" value="Type I PLP-dependent aspartate aminotransferase-like (Major domain)"/>
    <property type="match status" value="1"/>
</dbReference>
<dbReference type="InterPro" id="IPR015424">
    <property type="entry name" value="PyrdxlP-dep_Trfase"/>
</dbReference>
<dbReference type="InterPro" id="IPR015422">
    <property type="entry name" value="PyrdxlP-dep_Trfase_small"/>
</dbReference>
<dbReference type="PANTHER" id="PTHR46577">
    <property type="entry name" value="HTH-TYPE TRANSCRIPTIONAL REGULATORY PROTEIN GABR"/>
    <property type="match status" value="1"/>
</dbReference>
<dbReference type="Gene3D" id="3.90.1150.10">
    <property type="entry name" value="Aspartate Aminotransferase, domain 1"/>
    <property type="match status" value="1"/>
</dbReference>
<dbReference type="Gene3D" id="1.10.10.10">
    <property type="entry name" value="Winged helix-like DNA-binding domain superfamily/Winged helix DNA-binding domain"/>
    <property type="match status" value="1"/>
</dbReference>